<protein>
    <recommendedName>
        <fullName evidence="2">Transposase</fullName>
    </recommendedName>
</protein>
<evidence type="ECO:0000313" key="1">
    <source>
        <dbReference type="EMBL" id="SBS77929.1"/>
    </source>
</evidence>
<name>A0A1Y5PKR3_9MYCO</name>
<gene>
    <name evidence="1" type="ORF">MHPYR_50096</name>
</gene>
<accession>A0A1Y5PKR3</accession>
<evidence type="ECO:0008006" key="2">
    <source>
        <dbReference type="Google" id="ProtNLM"/>
    </source>
</evidence>
<organism evidence="1">
    <name type="scientific">uncultured Mycobacterium sp</name>
    <dbReference type="NCBI Taxonomy" id="171292"/>
    <lineage>
        <taxon>Bacteria</taxon>
        <taxon>Bacillati</taxon>
        <taxon>Actinomycetota</taxon>
        <taxon>Actinomycetes</taxon>
        <taxon>Mycobacteriales</taxon>
        <taxon>Mycobacteriaceae</taxon>
        <taxon>Mycobacterium</taxon>
        <taxon>environmental samples</taxon>
    </lineage>
</organism>
<reference evidence="1" key="1">
    <citation type="submission" date="2016-03" db="EMBL/GenBank/DDBJ databases">
        <authorList>
            <person name="Ploux O."/>
        </authorList>
    </citation>
    <scope>NUCLEOTIDE SEQUENCE</scope>
    <source>
        <strain evidence="1">UC10</strain>
    </source>
</reference>
<dbReference type="AlphaFoldDB" id="A0A1Y5PKR3"/>
<proteinExistence type="predicted"/>
<sequence length="60" mass="6172">MLSRPDSRDEAAKRLSAVLPPAAVDALLADAEASGTPIDGPEGLLAQMTKAVLERVSVVT</sequence>
<dbReference type="EMBL" id="FLQS01000045">
    <property type="protein sequence ID" value="SBS77929.1"/>
    <property type="molecule type" value="Genomic_DNA"/>
</dbReference>